<dbReference type="InterPro" id="IPR020080">
    <property type="entry name" value="OM_adhesin/peptidase_omptin"/>
</dbReference>
<dbReference type="EC" id="3.4.23.49" evidence="1"/>
<dbReference type="GO" id="GO:0006508">
    <property type="term" value="P:proteolysis"/>
    <property type="evidence" value="ECO:0007669"/>
    <property type="project" value="UniProtKB-KW"/>
</dbReference>
<dbReference type="RefSeq" id="WP_222158802.1">
    <property type="nucleotide sequence ID" value="NZ_CP081864.1"/>
</dbReference>
<dbReference type="Pfam" id="PF01278">
    <property type="entry name" value="Omptin"/>
    <property type="match status" value="1"/>
</dbReference>
<dbReference type="InterPro" id="IPR053724">
    <property type="entry name" value="OMP_A26_sf"/>
</dbReference>
<keyword evidence="2" id="KW-1185">Reference proteome</keyword>
<gene>
    <name evidence="1" type="ORF">K6K13_21715</name>
</gene>
<dbReference type="PRINTS" id="PR00482">
    <property type="entry name" value="OMPTIN"/>
</dbReference>
<evidence type="ECO:0000313" key="2">
    <source>
        <dbReference type="Proteomes" id="UP000825886"/>
    </source>
</evidence>
<name>A0ABX9ALM9_9ENTR</name>
<organism evidence="1 2">
    <name type="scientific">Symbiopectobacterium purcellii</name>
    <dbReference type="NCBI Taxonomy" id="2871826"/>
    <lineage>
        <taxon>Bacteria</taxon>
        <taxon>Pseudomonadati</taxon>
        <taxon>Pseudomonadota</taxon>
        <taxon>Gammaproteobacteria</taxon>
        <taxon>Enterobacterales</taxon>
        <taxon>Enterobacteriaceae</taxon>
    </lineage>
</organism>
<proteinExistence type="predicted"/>
<evidence type="ECO:0000313" key="1">
    <source>
        <dbReference type="EMBL" id="QZN95726.1"/>
    </source>
</evidence>
<reference evidence="1 2" key="1">
    <citation type="submission" date="2021-08" db="EMBL/GenBank/DDBJ databases">
        <title>Culture and genomic analysis of Symbiopectobacterium purcellii sp. nov. gen. nov., isolated from the leafhopper Empoasca decipiens.</title>
        <authorList>
            <person name="Nadal-Jimenez P."/>
            <person name="Siozios S."/>
            <person name="Halliday N."/>
            <person name="Camara M."/>
            <person name="Hurst G.D.D."/>
        </authorList>
    </citation>
    <scope>NUCLEOTIDE SEQUENCE [LARGE SCALE GENOMIC DNA]</scope>
    <source>
        <strain evidence="1 2">SyEd1</strain>
    </source>
</reference>
<dbReference type="Proteomes" id="UP000825886">
    <property type="component" value="Chromosome"/>
</dbReference>
<dbReference type="Gene3D" id="2.40.128.90">
    <property type="entry name" value="OMPT-like"/>
    <property type="match status" value="2"/>
</dbReference>
<dbReference type="PIRSF" id="PIRSF001522">
    <property type="entry name" value="Peptidase_A26"/>
    <property type="match status" value="1"/>
</dbReference>
<accession>A0ABX9ALM9</accession>
<dbReference type="SUPFAM" id="SSF69917">
    <property type="entry name" value="OMPT-like"/>
    <property type="match status" value="1"/>
</dbReference>
<keyword evidence="1" id="KW-0378">Hydrolase</keyword>
<protein>
    <submittedName>
        <fullName evidence="1">Omptin family outer membrane protease</fullName>
        <ecNumber evidence="1">3.4.23.49</ecNumber>
    </submittedName>
</protein>
<dbReference type="InterPro" id="IPR000036">
    <property type="entry name" value="Peptidase_A26_omptin"/>
</dbReference>
<sequence>MRMLFPIKIIYAIIKELFMQQRYVILCCVAGVMTLFLAQAENTVTTATTSGALGWIEGKSHENVYMENGDKLSQRDWKIKQTPIVTMAVNWDMSPYITLIAHGWTTLAERSAIMDDYDWLYDDQTHWSEWSHHLNSRLNHANAFDIEAQGWVVSQPFYRLGGIAGYQQTRFSWTALGGLYQYDNDEHYSRQLTFRDEGNDGRYYSVLVDIGYYLASCAKVFTALSWNKYDESRGRTQITDQISGEQGYIGGHALGIANGYYRVTAGLTYHFYSSPRVTRGVGIVVG</sequence>
<dbReference type="EMBL" id="CP081864">
    <property type="protein sequence ID" value="QZN95726.1"/>
    <property type="molecule type" value="Genomic_DNA"/>
</dbReference>
<keyword evidence="1" id="KW-0645">Protease</keyword>
<dbReference type="GO" id="GO:0004190">
    <property type="term" value="F:aspartic-type endopeptidase activity"/>
    <property type="evidence" value="ECO:0007669"/>
    <property type="project" value="UniProtKB-EC"/>
</dbReference>